<sequence>MKEDPEVYCRFKGALKKSRSIGFFREFKRVYEKLELTSWQISLCEKLDGEADSRKIFWCYGSRGGEGKTTFGKYLVATRGAMLINGGRNEDIIFAYDYQKIVIFDVARCQDVRYDLIEHFKDGVLFNQKYESHVMYLLPPHVVIMSNVPPDYTKISEDRVLERCPKTDRLHLQGMFELHKPQRPSWVKKNLLGNTVHLEKCIDRDKAREYCRKEETRVAGPWEHGVWLTNEVASSNLARSMKDAEDGKPIDEIMKEDPEVYCRFKGALKKSRSIGFFREF</sequence>
<dbReference type="Gene3D" id="3.40.1310.20">
    <property type="match status" value="1"/>
</dbReference>
<dbReference type="Proteomes" id="UP001054252">
    <property type="component" value="Unassembled WGS sequence"/>
</dbReference>
<name>A0AAV5N024_9ROSI</name>
<feature type="non-terminal residue" evidence="2">
    <location>
        <position position="280"/>
    </location>
</feature>
<accession>A0AAV5N024</accession>
<evidence type="ECO:0000313" key="2">
    <source>
        <dbReference type="EMBL" id="GKV53972.1"/>
    </source>
</evidence>
<feature type="domain" description="Helicase superfamily 3 single-stranded DNA/RNA virus" evidence="1">
    <location>
        <begin position="58"/>
        <end position="148"/>
    </location>
</feature>
<protein>
    <recommendedName>
        <fullName evidence="1">Helicase superfamily 3 single-stranded DNA/RNA virus domain-containing protein</fullName>
    </recommendedName>
</protein>
<dbReference type="InterPro" id="IPR000605">
    <property type="entry name" value="Helicase_SF3_ssDNA/RNA_vir"/>
</dbReference>
<dbReference type="GO" id="GO:0003724">
    <property type="term" value="F:RNA helicase activity"/>
    <property type="evidence" value="ECO:0007669"/>
    <property type="project" value="InterPro"/>
</dbReference>
<evidence type="ECO:0000313" key="3">
    <source>
        <dbReference type="Proteomes" id="UP001054252"/>
    </source>
</evidence>
<organism evidence="2 3">
    <name type="scientific">Rubroshorea leprosula</name>
    <dbReference type="NCBI Taxonomy" id="152421"/>
    <lineage>
        <taxon>Eukaryota</taxon>
        <taxon>Viridiplantae</taxon>
        <taxon>Streptophyta</taxon>
        <taxon>Embryophyta</taxon>
        <taxon>Tracheophyta</taxon>
        <taxon>Spermatophyta</taxon>
        <taxon>Magnoliopsida</taxon>
        <taxon>eudicotyledons</taxon>
        <taxon>Gunneridae</taxon>
        <taxon>Pentapetalae</taxon>
        <taxon>rosids</taxon>
        <taxon>malvids</taxon>
        <taxon>Malvales</taxon>
        <taxon>Dipterocarpaceae</taxon>
        <taxon>Rubroshorea</taxon>
    </lineage>
</organism>
<evidence type="ECO:0000259" key="1">
    <source>
        <dbReference type="Pfam" id="PF00910"/>
    </source>
</evidence>
<comment type="caution">
    <text evidence="2">The sequence shown here is derived from an EMBL/GenBank/DDBJ whole genome shotgun (WGS) entry which is preliminary data.</text>
</comment>
<reference evidence="2 3" key="1">
    <citation type="journal article" date="2021" name="Commun. Biol.">
        <title>The genome of Shorea leprosula (Dipterocarpaceae) highlights the ecological relevance of drought in aseasonal tropical rainforests.</title>
        <authorList>
            <person name="Ng K.K.S."/>
            <person name="Kobayashi M.J."/>
            <person name="Fawcett J.A."/>
            <person name="Hatakeyama M."/>
            <person name="Paape T."/>
            <person name="Ng C.H."/>
            <person name="Ang C.C."/>
            <person name="Tnah L.H."/>
            <person name="Lee C.T."/>
            <person name="Nishiyama T."/>
            <person name="Sese J."/>
            <person name="O'Brien M.J."/>
            <person name="Copetti D."/>
            <person name="Mohd Noor M.I."/>
            <person name="Ong R.C."/>
            <person name="Putra M."/>
            <person name="Sireger I.Z."/>
            <person name="Indrioko S."/>
            <person name="Kosugi Y."/>
            <person name="Izuno A."/>
            <person name="Isagi Y."/>
            <person name="Lee S.L."/>
            <person name="Shimizu K.K."/>
        </authorList>
    </citation>
    <scope>NUCLEOTIDE SEQUENCE [LARGE SCALE GENOMIC DNA]</scope>
    <source>
        <strain evidence="2">214</strain>
    </source>
</reference>
<proteinExistence type="predicted"/>
<dbReference type="AlphaFoldDB" id="A0AAV5N024"/>
<dbReference type="Pfam" id="PF00910">
    <property type="entry name" value="RNA_helicase"/>
    <property type="match status" value="1"/>
</dbReference>
<dbReference type="GO" id="GO:0003723">
    <property type="term" value="F:RNA binding"/>
    <property type="evidence" value="ECO:0007669"/>
    <property type="project" value="InterPro"/>
</dbReference>
<gene>
    <name evidence="2" type="ORF">SLEP1_g60483</name>
</gene>
<dbReference type="EMBL" id="BPVZ01002553">
    <property type="protein sequence ID" value="GKV53972.1"/>
    <property type="molecule type" value="Genomic_DNA"/>
</dbReference>
<keyword evidence="3" id="KW-1185">Reference proteome</keyword>
<feature type="non-terminal residue" evidence="2">
    <location>
        <position position="1"/>
    </location>
</feature>